<comment type="caution">
    <text evidence="12">The sequence shown here is derived from an EMBL/GenBank/DDBJ whole genome shotgun (WGS) entry which is preliminary data.</text>
</comment>
<keyword evidence="6" id="KW-1278">Translocase</keyword>
<keyword evidence="5" id="KW-0460">Magnesium</keyword>
<keyword evidence="7 11" id="KW-1133">Transmembrane helix</keyword>
<evidence type="ECO:0000256" key="3">
    <source>
        <dbReference type="ARBA" id="ARBA00022448"/>
    </source>
</evidence>
<dbReference type="PANTHER" id="PTHR31998">
    <property type="entry name" value="K(+)-INSENSITIVE PYROPHOSPHATE-ENERGIZED PROTON PUMP"/>
    <property type="match status" value="1"/>
</dbReference>
<feature type="transmembrane region" description="Helical" evidence="11">
    <location>
        <begin position="337"/>
        <end position="357"/>
    </location>
</feature>
<dbReference type="EC" id="7.1.3.1" evidence="2"/>
<dbReference type="GO" id="GO:0004427">
    <property type="term" value="F:inorganic diphosphate phosphatase activity"/>
    <property type="evidence" value="ECO:0007669"/>
    <property type="project" value="InterPro"/>
</dbReference>
<evidence type="ECO:0000256" key="9">
    <source>
        <dbReference type="ARBA" id="ARBA00023136"/>
    </source>
</evidence>
<evidence type="ECO:0000256" key="5">
    <source>
        <dbReference type="ARBA" id="ARBA00022842"/>
    </source>
</evidence>
<keyword evidence="8" id="KW-0406">Ion transport</keyword>
<feature type="region of interest" description="Disordered" evidence="10">
    <location>
        <begin position="32"/>
        <end position="58"/>
    </location>
</feature>
<dbReference type="GO" id="GO:0009678">
    <property type="term" value="F:diphosphate hydrolysis-driven proton transmembrane transporter activity"/>
    <property type="evidence" value="ECO:0007669"/>
    <property type="project" value="UniProtKB-EC"/>
</dbReference>
<organism evidence="12 13">
    <name type="scientific">Nepenthes gracilis</name>
    <name type="common">Slender pitcher plant</name>
    <dbReference type="NCBI Taxonomy" id="150966"/>
    <lineage>
        <taxon>Eukaryota</taxon>
        <taxon>Viridiplantae</taxon>
        <taxon>Streptophyta</taxon>
        <taxon>Embryophyta</taxon>
        <taxon>Tracheophyta</taxon>
        <taxon>Spermatophyta</taxon>
        <taxon>Magnoliopsida</taxon>
        <taxon>eudicotyledons</taxon>
        <taxon>Gunneridae</taxon>
        <taxon>Pentapetalae</taxon>
        <taxon>Caryophyllales</taxon>
        <taxon>Nepenthaceae</taxon>
        <taxon>Nepenthes</taxon>
    </lineage>
</organism>
<evidence type="ECO:0000256" key="10">
    <source>
        <dbReference type="SAM" id="MobiDB-lite"/>
    </source>
</evidence>
<dbReference type="GO" id="GO:0016020">
    <property type="term" value="C:membrane"/>
    <property type="evidence" value="ECO:0007669"/>
    <property type="project" value="InterPro"/>
</dbReference>
<dbReference type="GO" id="GO:0012505">
    <property type="term" value="C:endomembrane system"/>
    <property type="evidence" value="ECO:0007669"/>
    <property type="project" value="UniProtKB-SubCell"/>
</dbReference>
<evidence type="ECO:0000256" key="7">
    <source>
        <dbReference type="ARBA" id="ARBA00022989"/>
    </source>
</evidence>
<protein>
    <recommendedName>
        <fullName evidence="2">H(+)-exporting diphosphatase</fullName>
        <ecNumber evidence="2">7.1.3.1</ecNumber>
    </recommendedName>
</protein>
<evidence type="ECO:0000256" key="2">
    <source>
        <dbReference type="ARBA" id="ARBA00013242"/>
    </source>
</evidence>
<evidence type="ECO:0000313" key="12">
    <source>
        <dbReference type="EMBL" id="GMH00259.1"/>
    </source>
</evidence>
<evidence type="ECO:0000256" key="8">
    <source>
        <dbReference type="ARBA" id="ARBA00023065"/>
    </source>
</evidence>
<evidence type="ECO:0000256" key="4">
    <source>
        <dbReference type="ARBA" id="ARBA00022692"/>
    </source>
</evidence>
<feature type="transmembrane region" description="Helical" evidence="11">
    <location>
        <begin position="197"/>
        <end position="226"/>
    </location>
</feature>
<comment type="subcellular location">
    <subcellularLocation>
        <location evidence="1">Endomembrane system</location>
        <topology evidence="1">Multi-pass membrane protein</topology>
    </subcellularLocation>
</comment>
<feature type="transmembrane region" description="Helical" evidence="11">
    <location>
        <begin position="155"/>
        <end position="176"/>
    </location>
</feature>
<reference evidence="12" key="1">
    <citation type="submission" date="2023-05" db="EMBL/GenBank/DDBJ databases">
        <title>Nepenthes gracilis genome sequencing.</title>
        <authorList>
            <person name="Fukushima K."/>
        </authorList>
    </citation>
    <scope>NUCLEOTIDE SEQUENCE</scope>
    <source>
        <strain evidence="12">SING2019-196</strain>
    </source>
</reference>
<keyword evidence="9 11" id="KW-0472">Membrane</keyword>
<name>A0AAD3RXJ5_NEPGR</name>
<evidence type="ECO:0000256" key="6">
    <source>
        <dbReference type="ARBA" id="ARBA00022967"/>
    </source>
</evidence>
<evidence type="ECO:0000256" key="11">
    <source>
        <dbReference type="SAM" id="Phobius"/>
    </source>
</evidence>
<dbReference type="Proteomes" id="UP001279734">
    <property type="component" value="Unassembled WGS sequence"/>
</dbReference>
<feature type="transmembrane region" description="Helical" evidence="11">
    <location>
        <begin position="89"/>
        <end position="109"/>
    </location>
</feature>
<evidence type="ECO:0000313" key="13">
    <source>
        <dbReference type="Proteomes" id="UP001279734"/>
    </source>
</evidence>
<dbReference type="AlphaFoldDB" id="A0AAD3RXJ5"/>
<feature type="transmembrane region" description="Helical" evidence="11">
    <location>
        <begin position="378"/>
        <end position="404"/>
    </location>
</feature>
<feature type="transmembrane region" description="Helical" evidence="11">
    <location>
        <begin position="116"/>
        <end position="135"/>
    </location>
</feature>
<gene>
    <name evidence="12" type="ORF">Nepgr_002098</name>
</gene>
<keyword evidence="13" id="KW-1185">Reference proteome</keyword>
<dbReference type="InterPro" id="IPR004131">
    <property type="entry name" value="PPase-energised_H-pump"/>
</dbReference>
<keyword evidence="3" id="KW-0813">Transport</keyword>
<accession>A0AAD3RXJ5</accession>
<proteinExistence type="predicted"/>
<sequence length="414" mass="45901">MRVFIECNKFGDLPFGLKANSWLNSPDIAQSPSTFPPSPIKDEIGEGNGGGIRRGGRNDLRPGANDSQFSVAICFKNVEKRQLYDRKAFIFHNLFINVAIFTATSFPFTEYQYADIFIVAIVILLFLFLDSIESFSTSSQPCSYNKTMMCKLAPIAAYSTISFLFYDITFVVFGFLRKKNSTYANVRTTLEARKGPSKVFIIAFRLGVVMGFLLIANGLLVLYIAINLFKLYYGDDWGDLFESTTDYGFGRSSMALFDRVSGVIYTKATTIGANDVDILMRNILEDDPRNLVFIADNVGDNVGGIAGIFGSYATPSCAAIIVESISSIGVNHDLTTIMYTLLVIFVGILIRLLKTLFATNFCKSKAVKEIELTLKRQWIILTASITVGIALVTWIPLLSLFTIFNSGTQKVVKN</sequence>
<dbReference type="Pfam" id="PF03030">
    <property type="entry name" value="H_PPase"/>
    <property type="match status" value="1"/>
</dbReference>
<keyword evidence="4 11" id="KW-0812">Transmembrane</keyword>
<dbReference type="EMBL" id="BSYO01000002">
    <property type="protein sequence ID" value="GMH00259.1"/>
    <property type="molecule type" value="Genomic_DNA"/>
</dbReference>
<evidence type="ECO:0000256" key="1">
    <source>
        <dbReference type="ARBA" id="ARBA00004127"/>
    </source>
</evidence>